<protein>
    <submittedName>
        <fullName evidence="2">Uncharacterized protein</fullName>
    </submittedName>
</protein>
<name>A0A9P9YGG4_9MUSC</name>
<comment type="caution">
    <text evidence="2">The sequence shown here is derived from an EMBL/GenBank/DDBJ whole genome shotgun (WGS) entry which is preliminary data.</text>
</comment>
<evidence type="ECO:0000313" key="2">
    <source>
        <dbReference type="EMBL" id="KAI8036255.1"/>
    </source>
</evidence>
<sequence length="76" mass="7912">SNRYLHTSQGEDVLTNSFGCSHNVPFGAQESGTLSALIAALCKLSHRRRLGGRAKGGGAATATSGTTDDSCWSSHF</sequence>
<gene>
    <name evidence="2" type="ORF">M5D96_010848</name>
</gene>
<dbReference type="Proteomes" id="UP001059596">
    <property type="component" value="Unassembled WGS sequence"/>
</dbReference>
<feature type="region of interest" description="Disordered" evidence="1">
    <location>
        <begin position="51"/>
        <end position="76"/>
    </location>
</feature>
<proteinExistence type="predicted"/>
<evidence type="ECO:0000313" key="3">
    <source>
        <dbReference type="Proteomes" id="UP001059596"/>
    </source>
</evidence>
<reference evidence="2" key="1">
    <citation type="journal article" date="2023" name="Genome Biol. Evol.">
        <title>Long-read-based Genome Assembly of Drosophila gunungcola Reveals Fewer Chemosensory Genes in Flower-breeding Species.</title>
        <authorList>
            <person name="Negi A."/>
            <person name="Liao B.Y."/>
            <person name="Yeh S.D."/>
        </authorList>
    </citation>
    <scope>NUCLEOTIDE SEQUENCE</scope>
    <source>
        <strain evidence="2">Sukarami</strain>
    </source>
</reference>
<keyword evidence="3" id="KW-1185">Reference proteome</keyword>
<evidence type="ECO:0000256" key="1">
    <source>
        <dbReference type="SAM" id="MobiDB-lite"/>
    </source>
</evidence>
<organism evidence="2 3">
    <name type="scientific">Drosophila gunungcola</name>
    <name type="common">fruit fly</name>
    <dbReference type="NCBI Taxonomy" id="103775"/>
    <lineage>
        <taxon>Eukaryota</taxon>
        <taxon>Metazoa</taxon>
        <taxon>Ecdysozoa</taxon>
        <taxon>Arthropoda</taxon>
        <taxon>Hexapoda</taxon>
        <taxon>Insecta</taxon>
        <taxon>Pterygota</taxon>
        <taxon>Neoptera</taxon>
        <taxon>Endopterygota</taxon>
        <taxon>Diptera</taxon>
        <taxon>Brachycera</taxon>
        <taxon>Muscomorpha</taxon>
        <taxon>Ephydroidea</taxon>
        <taxon>Drosophilidae</taxon>
        <taxon>Drosophila</taxon>
        <taxon>Sophophora</taxon>
    </lineage>
</organism>
<accession>A0A9P9YGG4</accession>
<dbReference type="AlphaFoldDB" id="A0A9P9YGG4"/>
<feature type="non-terminal residue" evidence="2">
    <location>
        <position position="1"/>
    </location>
</feature>
<dbReference type="EMBL" id="JAMKOV010000021">
    <property type="protein sequence ID" value="KAI8036255.1"/>
    <property type="molecule type" value="Genomic_DNA"/>
</dbReference>